<dbReference type="Pfam" id="PF01476">
    <property type="entry name" value="LysM"/>
    <property type="match status" value="2"/>
</dbReference>
<sequence>MKTKLRVVTGLGAMILAQSAFAQSSSNTTIVREAVPQQQKAIVANSPEDLALQEEIRKIRAYNAYVDSQVGVSDEPVTVNPYRGAKIELFEPASPSTSTPARYVSVPNRTIALTPSTTIIRRDPALGATSIHRIEEGDTLYSLAKANCLGVADIQAANAMSDTNIRLGQVITIPSSRCAGTVTTQTGASPNDNYVKRVMPVPIKVDVVGNNYAVLPKDTLYSIGRQYCVTPGSIAQENGFSTSEMIHPGQILRLPANACIK</sequence>
<accession>A0A7C5QSP2</accession>
<feature type="domain" description="LysM" evidence="2">
    <location>
        <begin position="210"/>
        <end position="254"/>
    </location>
</feature>
<proteinExistence type="predicted"/>
<evidence type="ECO:0000313" key="3">
    <source>
        <dbReference type="EMBL" id="HHL43619.1"/>
    </source>
</evidence>
<evidence type="ECO:0000256" key="1">
    <source>
        <dbReference type="SAM" id="SignalP"/>
    </source>
</evidence>
<protein>
    <submittedName>
        <fullName evidence="3">LysM peptidoglycan-binding domain-containing protein</fullName>
    </submittedName>
</protein>
<dbReference type="AlphaFoldDB" id="A0A7C5QSP2"/>
<dbReference type="PANTHER" id="PTHR33734">
    <property type="entry name" value="LYSM DOMAIN-CONTAINING GPI-ANCHORED PROTEIN 2"/>
    <property type="match status" value="1"/>
</dbReference>
<feature type="signal peptide" evidence="1">
    <location>
        <begin position="1"/>
        <end position="22"/>
    </location>
</feature>
<feature type="chain" id="PRO_5028484766" evidence="1">
    <location>
        <begin position="23"/>
        <end position="261"/>
    </location>
</feature>
<dbReference type="PANTHER" id="PTHR33734:SF22">
    <property type="entry name" value="MEMBRANE-BOUND LYTIC MUREIN TRANSGLYCOSYLASE D"/>
    <property type="match status" value="1"/>
</dbReference>
<dbReference type="Proteomes" id="UP000885830">
    <property type="component" value="Unassembled WGS sequence"/>
</dbReference>
<dbReference type="InterPro" id="IPR036779">
    <property type="entry name" value="LysM_dom_sf"/>
</dbReference>
<dbReference type="Gene3D" id="3.10.350.10">
    <property type="entry name" value="LysM domain"/>
    <property type="match status" value="2"/>
</dbReference>
<dbReference type="EMBL" id="DRMJ01000437">
    <property type="protein sequence ID" value="HHL43619.1"/>
    <property type="molecule type" value="Genomic_DNA"/>
</dbReference>
<dbReference type="GO" id="GO:0008932">
    <property type="term" value="F:lytic endotransglycosylase activity"/>
    <property type="evidence" value="ECO:0007669"/>
    <property type="project" value="TreeGrafter"/>
</dbReference>
<dbReference type="InterPro" id="IPR018392">
    <property type="entry name" value="LysM"/>
</dbReference>
<dbReference type="SUPFAM" id="SSF54106">
    <property type="entry name" value="LysM domain"/>
    <property type="match status" value="2"/>
</dbReference>
<comment type="caution">
    <text evidence="3">The sequence shown here is derived from an EMBL/GenBank/DDBJ whole genome shotgun (WGS) entry which is preliminary data.</text>
</comment>
<organism evidence="3">
    <name type="scientific">Hellea balneolensis</name>
    <dbReference type="NCBI Taxonomy" id="287478"/>
    <lineage>
        <taxon>Bacteria</taxon>
        <taxon>Pseudomonadati</taxon>
        <taxon>Pseudomonadota</taxon>
        <taxon>Alphaproteobacteria</taxon>
        <taxon>Maricaulales</taxon>
        <taxon>Robiginitomaculaceae</taxon>
        <taxon>Hellea</taxon>
    </lineage>
</organism>
<dbReference type="SMART" id="SM00257">
    <property type="entry name" value="LysM"/>
    <property type="match status" value="2"/>
</dbReference>
<dbReference type="PROSITE" id="PS51782">
    <property type="entry name" value="LYSM"/>
    <property type="match status" value="2"/>
</dbReference>
<reference evidence="3" key="1">
    <citation type="journal article" date="2020" name="mSystems">
        <title>Genome- and Community-Level Interaction Insights into Carbon Utilization and Element Cycling Functions of Hydrothermarchaeota in Hydrothermal Sediment.</title>
        <authorList>
            <person name="Zhou Z."/>
            <person name="Liu Y."/>
            <person name="Xu W."/>
            <person name="Pan J."/>
            <person name="Luo Z.H."/>
            <person name="Li M."/>
        </authorList>
    </citation>
    <scope>NUCLEOTIDE SEQUENCE [LARGE SCALE GENOMIC DNA]</scope>
    <source>
        <strain evidence="3">HyVt-485</strain>
    </source>
</reference>
<dbReference type="CDD" id="cd00118">
    <property type="entry name" value="LysM"/>
    <property type="match status" value="2"/>
</dbReference>
<evidence type="ECO:0000259" key="2">
    <source>
        <dbReference type="PROSITE" id="PS51782"/>
    </source>
</evidence>
<keyword evidence="1" id="KW-0732">Signal</keyword>
<name>A0A7C5QSP2_9PROT</name>
<gene>
    <name evidence="3" type="ORF">ENJ42_08380</name>
</gene>
<feature type="domain" description="LysM" evidence="2">
    <location>
        <begin position="130"/>
        <end position="173"/>
    </location>
</feature>